<organism evidence="5 6">
    <name type="scientific">Hericium alpestre</name>
    <dbReference type="NCBI Taxonomy" id="135208"/>
    <lineage>
        <taxon>Eukaryota</taxon>
        <taxon>Fungi</taxon>
        <taxon>Dikarya</taxon>
        <taxon>Basidiomycota</taxon>
        <taxon>Agaricomycotina</taxon>
        <taxon>Agaricomycetes</taxon>
        <taxon>Russulales</taxon>
        <taxon>Hericiaceae</taxon>
        <taxon>Hericium</taxon>
    </lineage>
</organism>
<dbReference type="OrthoDB" id="3244152at2759"/>
<evidence type="ECO:0000313" key="5">
    <source>
        <dbReference type="EMBL" id="TFY76318.1"/>
    </source>
</evidence>
<dbReference type="STRING" id="135208.A0A4Y9ZS44"/>
<protein>
    <recommendedName>
        <fullName evidence="4">Activator of Hsp90 ATPase homologue 1/2-like C-terminal domain-containing protein</fullName>
    </recommendedName>
</protein>
<accession>A0A4Y9ZS44</accession>
<dbReference type="InterPro" id="IPR023393">
    <property type="entry name" value="START-like_dom_sf"/>
</dbReference>
<feature type="compositionally biased region" description="Low complexity" evidence="2">
    <location>
        <begin position="108"/>
        <end position="120"/>
    </location>
</feature>
<evidence type="ECO:0000256" key="3">
    <source>
        <dbReference type="SAM" id="Phobius"/>
    </source>
</evidence>
<keyword evidence="3" id="KW-0472">Membrane</keyword>
<evidence type="ECO:0000259" key="4">
    <source>
        <dbReference type="Pfam" id="PF08327"/>
    </source>
</evidence>
<dbReference type="AlphaFoldDB" id="A0A4Y9ZS44"/>
<proteinExistence type="inferred from homology"/>
<name>A0A4Y9ZS44_9AGAM</name>
<dbReference type="Gene3D" id="3.30.530.20">
    <property type="match status" value="1"/>
</dbReference>
<keyword evidence="3" id="KW-1133">Transmembrane helix</keyword>
<dbReference type="EMBL" id="SFCI01001245">
    <property type="protein sequence ID" value="TFY76318.1"/>
    <property type="molecule type" value="Genomic_DNA"/>
</dbReference>
<evidence type="ECO:0000256" key="2">
    <source>
        <dbReference type="SAM" id="MobiDB-lite"/>
    </source>
</evidence>
<feature type="domain" description="Activator of Hsp90 ATPase homologue 1/2-like C-terminal" evidence="4">
    <location>
        <begin position="2"/>
        <end position="98"/>
    </location>
</feature>
<dbReference type="Pfam" id="PF08327">
    <property type="entry name" value="AHSA1"/>
    <property type="match status" value="1"/>
</dbReference>
<evidence type="ECO:0000256" key="1">
    <source>
        <dbReference type="ARBA" id="ARBA00006817"/>
    </source>
</evidence>
<dbReference type="SUPFAM" id="SSF55961">
    <property type="entry name" value="Bet v1-like"/>
    <property type="match status" value="1"/>
</dbReference>
<dbReference type="InterPro" id="IPR013538">
    <property type="entry name" value="ASHA1/2-like_C"/>
</dbReference>
<keyword evidence="3" id="KW-0812">Transmembrane</keyword>
<keyword evidence="6" id="KW-1185">Reference proteome</keyword>
<comment type="similarity">
    <text evidence="1">Belongs to the AHA1 family.</text>
</comment>
<sequence length="163" mass="17574">MWSRAAAKSEAKPGAEYALFGGGVRGRYLALTPPKEIKQTWALQSPTWPSDHEAVLTTRLEQLTDSTKVTFSLDGVPTGMENEIRQNVEGYYVHGLKSIGYVQIYTSPPSTTPRRAPLSTKGTTRQKSPPYGSMLAPLGFAVLVLAAAFTIPLLSSSPPPSPL</sequence>
<feature type="region of interest" description="Disordered" evidence="2">
    <location>
        <begin position="108"/>
        <end position="130"/>
    </location>
</feature>
<dbReference type="Proteomes" id="UP000298061">
    <property type="component" value="Unassembled WGS sequence"/>
</dbReference>
<evidence type="ECO:0000313" key="6">
    <source>
        <dbReference type="Proteomes" id="UP000298061"/>
    </source>
</evidence>
<feature type="transmembrane region" description="Helical" evidence="3">
    <location>
        <begin position="135"/>
        <end position="154"/>
    </location>
</feature>
<comment type="caution">
    <text evidence="5">The sequence shown here is derived from an EMBL/GenBank/DDBJ whole genome shotgun (WGS) entry which is preliminary data.</text>
</comment>
<reference evidence="5 6" key="1">
    <citation type="submission" date="2019-02" db="EMBL/GenBank/DDBJ databases">
        <title>Genome sequencing of the rare red list fungi Hericium alpestre (H. flagellum).</title>
        <authorList>
            <person name="Buettner E."/>
            <person name="Kellner H."/>
        </authorList>
    </citation>
    <scope>NUCLEOTIDE SEQUENCE [LARGE SCALE GENOMIC DNA]</scope>
    <source>
        <strain evidence="5 6">DSM 108284</strain>
    </source>
</reference>
<gene>
    <name evidence="5" type="ORF">EWM64_g7695</name>
</gene>